<protein>
    <submittedName>
        <fullName evidence="5">Crp/Fnr family transcriptional regulator</fullName>
    </submittedName>
</protein>
<dbReference type="SMART" id="SM00419">
    <property type="entry name" value="HTH_CRP"/>
    <property type="match status" value="1"/>
</dbReference>
<dbReference type="InterPro" id="IPR018490">
    <property type="entry name" value="cNMP-bd_dom_sf"/>
</dbReference>
<keyword evidence="2" id="KW-0238">DNA-binding</keyword>
<evidence type="ECO:0000313" key="5">
    <source>
        <dbReference type="EMBL" id="NYS78050.1"/>
    </source>
</evidence>
<dbReference type="SUPFAM" id="SSF46785">
    <property type="entry name" value="Winged helix' DNA-binding domain"/>
    <property type="match status" value="1"/>
</dbReference>
<keyword evidence="1" id="KW-0805">Transcription regulation</keyword>
<proteinExistence type="predicted"/>
<evidence type="ECO:0000259" key="4">
    <source>
        <dbReference type="PROSITE" id="PS51063"/>
    </source>
</evidence>
<dbReference type="CDD" id="cd00038">
    <property type="entry name" value="CAP_ED"/>
    <property type="match status" value="1"/>
</dbReference>
<dbReference type="GO" id="GO:0006355">
    <property type="term" value="P:regulation of DNA-templated transcription"/>
    <property type="evidence" value="ECO:0007669"/>
    <property type="project" value="InterPro"/>
</dbReference>
<dbReference type="Gene3D" id="1.10.10.10">
    <property type="entry name" value="Winged helix-like DNA-binding domain superfamily/Winged helix DNA-binding domain"/>
    <property type="match status" value="1"/>
</dbReference>
<sequence length="250" mass="28386">MSLIDTEVMRGLSTQGALSPEDKALLLGLELSPRYMSASEVLWQESEEADLFCVVKEGWAYSYRNLKNGSKQVLKFYLPGDIIGIRDFGFTRRLASAAMINKGVICPFSYQQLFELFGRSSLAAGIVATATRQQAQLSERLIYLGKYSAHEQLAHFLYEIYLRLKRIKVVKDNSFFMPLTQELISDALGMSPVHVSRTFSMLREEGLVIRNRQHVKLPDPEALARLVEFNDSYIDEFLPPSFFELLKASP</sequence>
<dbReference type="InterPro" id="IPR014710">
    <property type="entry name" value="RmlC-like_jellyroll"/>
</dbReference>
<dbReference type="InterPro" id="IPR036388">
    <property type="entry name" value="WH-like_DNA-bd_sf"/>
</dbReference>
<dbReference type="InterPro" id="IPR012318">
    <property type="entry name" value="HTH_CRP"/>
</dbReference>
<accession>A0A7Z0LSW5</accession>
<dbReference type="InterPro" id="IPR000595">
    <property type="entry name" value="cNMP-bd_dom"/>
</dbReference>
<dbReference type="GO" id="GO:0003677">
    <property type="term" value="F:DNA binding"/>
    <property type="evidence" value="ECO:0007669"/>
    <property type="project" value="UniProtKB-KW"/>
</dbReference>
<dbReference type="Pfam" id="PF00027">
    <property type="entry name" value="cNMP_binding"/>
    <property type="match status" value="1"/>
</dbReference>
<dbReference type="SUPFAM" id="SSF51206">
    <property type="entry name" value="cAMP-binding domain-like"/>
    <property type="match status" value="1"/>
</dbReference>
<evidence type="ECO:0000256" key="2">
    <source>
        <dbReference type="ARBA" id="ARBA00023125"/>
    </source>
</evidence>
<dbReference type="Proteomes" id="UP000526892">
    <property type="component" value="Unassembled WGS sequence"/>
</dbReference>
<dbReference type="Pfam" id="PF13545">
    <property type="entry name" value="HTH_Crp_2"/>
    <property type="match status" value="1"/>
</dbReference>
<dbReference type="Gene3D" id="2.60.120.10">
    <property type="entry name" value="Jelly Rolls"/>
    <property type="match status" value="1"/>
</dbReference>
<gene>
    <name evidence="5" type="ORF">HZS80_10045</name>
</gene>
<dbReference type="InterPro" id="IPR036390">
    <property type="entry name" value="WH_DNA-bd_sf"/>
</dbReference>
<dbReference type="RefSeq" id="WP_179915995.1">
    <property type="nucleotide sequence ID" value="NZ_JACCDE010000012.1"/>
</dbReference>
<feature type="domain" description="HTH crp-type" evidence="4">
    <location>
        <begin position="147"/>
        <end position="221"/>
    </location>
</feature>
<evidence type="ECO:0000256" key="3">
    <source>
        <dbReference type="ARBA" id="ARBA00023163"/>
    </source>
</evidence>
<name>A0A7Z0LSW5_9GAMM</name>
<evidence type="ECO:0000256" key="1">
    <source>
        <dbReference type="ARBA" id="ARBA00023015"/>
    </source>
</evidence>
<dbReference type="PROSITE" id="PS51063">
    <property type="entry name" value="HTH_CRP_2"/>
    <property type="match status" value="1"/>
</dbReference>
<evidence type="ECO:0000313" key="6">
    <source>
        <dbReference type="Proteomes" id="UP000526892"/>
    </source>
</evidence>
<keyword evidence="3" id="KW-0804">Transcription</keyword>
<dbReference type="AlphaFoldDB" id="A0A7Z0LSW5"/>
<dbReference type="EMBL" id="JACCDE010000012">
    <property type="protein sequence ID" value="NYS78050.1"/>
    <property type="molecule type" value="Genomic_DNA"/>
</dbReference>
<comment type="caution">
    <text evidence="5">The sequence shown here is derived from an EMBL/GenBank/DDBJ whole genome shotgun (WGS) entry which is preliminary data.</text>
</comment>
<reference evidence="5 6" key="1">
    <citation type="journal article" date="2003" name="Extremophiles">
        <title>Halomonas glaciei sp. nov. isolated from fast ice of Adelie Land, Antarctica.</title>
        <authorList>
            <person name="Reddy G.S."/>
            <person name="Raghavan P.U."/>
            <person name="Sarita N.B."/>
            <person name="Prakash J.S."/>
            <person name="Nagesh N."/>
            <person name="Delille D."/>
            <person name="Shivaji S."/>
        </authorList>
    </citation>
    <scope>NUCLEOTIDE SEQUENCE [LARGE SCALE GENOMIC DNA]</scope>
    <source>
        <strain evidence="5 6">DD39</strain>
    </source>
</reference>
<organism evidence="5 6">
    <name type="scientific">Vreelandella glaciei</name>
    <dbReference type="NCBI Taxonomy" id="186761"/>
    <lineage>
        <taxon>Bacteria</taxon>
        <taxon>Pseudomonadati</taxon>
        <taxon>Pseudomonadota</taxon>
        <taxon>Gammaproteobacteria</taxon>
        <taxon>Oceanospirillales</taxon>
        <taxon>Halomonadaceae</taxon>
        <taxon>Vreelandella</taxon>
    </lineage>
</organism>
<keyword evidence="6" id="KW-1185">Reference proteome</keyword>